<accession>A0A024UQ56</accession>
<dbReference type="VEuPathDB" id="FungiDB:H310_00945"/>
<feature type="region of interest" description="Disordered" evidence="1">
    <location>
        <begin position="1"/>
        <end position="65"/>
    </location>
</feature>
<dbReference type="AlphaFoldDB" id="A0A024UQ56"/>
<dbReference type="EMBL" id="KI913953">
    <property type="protein sequence ID" value="ETW08335.1"/>
    <property type="molecule type" value="Genomic_DNA"/>
</dbReference>
<proteinExistence type="predicted"/>
<reference evidence="2" key="1">
    <citation type="submission" date="2013-12" db="EMBL/GenBank/DDBJ databases">
        <title>The Genome Sequence of Aphanomyces invadans NJM9701.</title>
        <authorList>
            <consortium name="The Broad Institute Genomics Platform"/>
            <person name="Russ C."/>
            <person name="Tyler B."/>
            <person name="van West P."/>
            <person name="Dieguez-Uribeondo J."/>
            <person name="Young S.K."/>
            <person name="Zeng Q."/>
            <person name="Gargeya S."/>
            <person name="Fitzgerald M."/>
            <person name="Abouelleil A."/>
            <person name="Alvarado L."/>
            <person name="Chapman S.B."/>
            <person name="Gainer-Dewar J."/>
            <person name="Goldberg J."/>
            <person name="Griggs A."/>
            <person name="Gujja S."/>
            <person name="Hansen M."/>
            <person name="Howarth C."/>
            <person name="Imamovic A."/>
            <person name="Ireland A."/>
            <person name="Larimer J."/>
            <person name="McCowan C."/>
            <person name="Murphy C."/>
            <person name="Pearson M."/>
            <person name="Poon T.W."/>
            <person name="Priest M."/>
            <person name="Roberts A."/>
            <person name="Saif S."/>
            <person name="Shea T."/>
            <person name="Sykes S."/>
            <person name="Wortman J."/>
            <person name="Nusbaum C."/>
            <person name="Birren B."/>
        </authorList>
    </citation>
    <scope>NUCLEOTIDE SEQUENCE [LARGE SCALE GENOMIC DNA]</scope>
    <source>
        <strain evidence="2">NJM9701</strain>
    </source>
</reference>
<organism evidence="2">
    <name type="scientific">Aphanomyces invadans</name>
    <dbReference type="NCBI Taxonomy" id="157072"/>
    <lineage>
        <taxon>Eukaryota</taxon>
        <taxon>Sar</taxon>
        <taxon>Stramenopiles</taxon>
        <taxon>Oomycota</taxon>
        <taxon>Saprolegniomycetes</taxon>
        <taxon>Saprolegniales</taxon>
        <taxon>Verrucalvaceae</taxon>
        <taxon>Aphanomyces</taxon>
    </lineage>
</organism>
<sequence>MAIKRTLDTTSDSAAPSLQGGAAPPPYGLFSPTNAATGSSGGGDETNAKRQRPPNVHGFSASEMKDVNAMSQWLRRVFE</sequence>
<gene>
    <name evidence="2" type="ORF">H310_00945</name>
</gene>
<evidence type="ECO:0000256" key="1">
    <source>
        <dbReference type="SAM" id="MobiDB-lite"/>
    </source>
</evidence>
<dbReference type="RefSeq" id="XP_008862140.1">
    <property type="nucleotide sequence ID" value="XM_008863918.1"/>
</dbReference>
<evidence type="ECO:0000313" key="2">
    <source>
        <dbReference type="EMBL" id="ETW08335.1"/>
    </source>
</evidence>
<protein>
    <submittedName>
        <fullName evidence="2">Uncharacterized protein</fullName>
    </submittedName>
</protein>
<dbReference type="GeneID" id="20077995"/>
<name>A0A024UQ56_9STRA</name>